<evidence type="ECO:0000313" key="2">
    <source>
        <dbReference type="Proteomes" id="UP000288805"/>
    </source>
</evidence>
<gene>
    <name evidence="1" type="ORF">CK203_110965</name>
</gene>
<name>A0A438CCH2_VITVI</name>
<dbReference type="AlphaFoldDB" id="A0A438CCH2"/>
<proteinExistence type="predicted"/>
<evidence type="ECO:0000313" key="1">
    <source>
        <dbReference type="EMBL" id="RVW20943.1"/>
    </source>
</evidence>
<accession>A0A438CCH2</accession>
<protein>
    <submittedName>
        <fullName evidence="1">Uncharacterized protein</fullName>
    </submittedName>
</protein>
<dbReference type="EMBL" id="QGNW01002326">
    <property type="protein sequence ID" value="RVW20943.1"/>
    <property type="molecule type" value="Genomic_DNA"/>
</dbReference>
<comment type="caution">
    <text evidence="1">The sequence shown here is derived from an EMBL/GenBank/DDBJ whole genome shotgun (WGS) entry which is preliminary data.</text>
</comment>
<organism evidence="1 2">
    <name type="scientific">Vitis vinifera</name>
    <name type="common">Grape</name>
    <dbReference type="NCBI Taxonomy" id="29760"/>
    <lineage>
        <taxon>Eukaryota</taxon>
        <taxon>Viridiplantae</taxon>
        <taxon>Streptophyta</taxon>
        <taxon>Embryophyta</taxon>
        <taxon>Tracheophyta</taxon>
        <taxon>Spermatophyta</taxon>
        <taxon>Magnoliopsida</taxon>
        <taxon>eudicotyledons</taxon>
        <taxon>Gunneridae</taxon>
        <taxon>Pentapetalae</taxon>
        <taxon>rosids</taxon>
        <taxon>Vitales</taxon>
        <taxon>Vitaceae</taxon>
        <taxon>Viteae</taxon>
        <taxon>Vitis</taxon>
    </lineage>
</organism>
<dbReference type="Proteomes" id="UP000288805">
    <property type="component" value="Unassembled WGS sequence"/>
</dbReference>
<sequence>MKCVDQDEEVKKCNELPKLPDIEKLLCNLSLWMRVMNQTLWNMMFKNMWLKEVGFKDLKGGGCGRRCPSMRQVFGTLRRGSGPFLIRKDEEWGVAKEEVLVDNAKELAFELGCRVGGRPSTYLGLPLGAPFGSVATWDGMEEWFCRGCQCGRR</sequence>
<reference evidence="1 2" key="1">
    <citation type="journal article" date="2018" name="PLoS Genet.">
        <title>Population sequencing reveals clonal diversity and ancestral inbreeding in the grapevine cultivar Chardonnay.</title>
        <authorList>
            <person name="Roach M.J."/>
            <person name="Johnson D.L."/>
            <person name="Bohlmann J."/>
            <person name="van Vuuren H.J."/>
            <person name="Jones S.J."/>
            <person name="Pretorius I.S."/>
            <person name="Schmidt S.A."/>
            <person name="Borneman A.R."/>
        </authorList>
    </citation>
    <scope>NUCLEOTIDE SEQUENCE [LARGE SCALE GENOMIC DNA]</scope>
    <source>
        <strain evidence="2">cv. Chardonnay</strain>
        <tissue evidence="1">Leaf</tissue>
    </source>
</reference>